<feature type="transmembrane region" description="Helical" evidence="7">
    <location>
        <begin position="12"/>
        <end position="33"/>
    </location>
</feature>
<dbReference type="Proteomes" id="UP001151478">
    <property type="component" value="Unassembled WGS sequence"/>
</dbReference>
<keyword evidence="2" id="KW-1003">Cell membrane</keyword>
<comment type="subcellular location">
    <subcellularLocation>
        <location evidence="1">Cell membrane</location>
        <topology evidence="1">Multi-pass membrane protein</topology>
    </subcellularLocation>
</comment>
<evidence type="ECO:0000256" key="1">
    <source>
        <dbReference type="ARBA" id="ARBA00004651"/>
    </source>
</evidence>
<name>A0ABT5S6E6_9FLAO</name>
<accession>A0ABT5S6E6</accession>
<dbReference type="EMBL" id="JAOSLC020000002">
    <property type="protein sequence ID" value="MDD7913671.1"/>
    <property type="molecule type" value="Genomic_DNA"/>
</dbReference>
<dbReference type="PANTHER" id="PTHR22926">
    <property type="entry name" value="PHOSPHO-N-ACETYLMURAMOYL-PENTAPEPTIDE-TRANSFERASE"/>
    <property type="match status" value="1"/>
</dbReference>
<keyword evidence="9" id="KW-1185">Reference proteome</keyword>
<keyword evidence="6 7" id="KW-0472">Membrane</keyword>
<keyword evidence="5 7" id="KW-1133">Transmembrane helix</keyword>
<feature type="transmembrane region" description="Helical" evidence="7">
    <location>
        <begin position="308"/>
        <end position="327"/>
    </location>
</feature>
<evidence type="ECO:0000256" key="7">
    <source>
        <dbReference type="SAM" id="Phobius"/>
    </source>
</evidence>
<dbReference type="PROSITE" id="PS01348">
    <property type="entry name" value="MRAY_2"/>
    <property type="match status" value="1"/>
</dbReference>
<dbReference type="Pfam" id="PF00953">
    <property type="entry name" value="Glycos_transf_4"/>
    <property type="match status" value="1"/>
</dbReference>
<evidence type="ECO:0000256" key="3">
    <source>
        <dbReference type="ARBA" id="ARBA00022679"/>
    </source>
</evidence>
<evidence type="ECO:0000256" key="4">
    <source>
        <dbReference type="ARBA" id="ARBA00022692"/>
    </source>
</evidence>
<feature type="transmembrane region" description="Helical" evidence="7">
    <location>
        <begin position="258"/>
        <end position="277"/>
    </location>
</feature>
<keyword evidence="4 7" id="KW-0812">Transmembrane</keyword>
<feature type="transmembrane region" description="Helical" evidence="7">
    <location>
        <begin position="59"/>
        <end position="79"/>
    </location>
</feature>
<evidence type="ECO:0000256" key="6">
    <source>
        <dbReference type="ARBA" id="ARBA00023136"/>
    </source>
</evidence>
<dbReference type="CDD" id="cd06853">
    <property type="entry name" value="GT_WecA_like"/>
    <property type="match status" value="1"/>
</dbReference>
<proteinExistence type="predicted"/>
<organism evidence="8 9">
    <name type="scientific">Polaribacter ponticola</name>
    <dbReference type="NCBI Taxonomy" id="2978475"/>
    <lineage>
        <taxon>Bacteria</taxon>
        <taxon>Pseudomonadati</taxon>
        <taxon>Bacteroidota</taxon>
        <taxon>Flavobacteriia</taxon>
        <taxon>Flavobacteriales</taxon>
        <taxon>Flavobacteriaceae</taxon>
    </lineage>
</organism>
<feature type="transmembrane region" description="Helical" evidence="7">
    <location>
        <begin position="227"/>
        <end position="246"/>
    </location>
</feature>
<protein>
    <submittedName>
        <fullName evidence="8">MraY family glycosyltransferase</fullName>
    </submittedName>
</protein>
<evidence type="ECO:0000313" key="9">
    <source>
        <dbReference type="Proteomes" id="UP001151478"/>
    </source>
</evidence>
<reference evidence="8" key="1">
    <citation type="submission" date="2023-02" db="EMBL/GenBank/DDBJ databases">
        <title>Polaribacter ponticola sp. nov., isolated from seawater.</title>
        <authorList>
            <person name="Baek J.H."/>
            <person name="Kim J.M."/>
            <person name="Choi D.G."/>
            <person name="Jeon C.O."/>
        </authorList>
    </citation>
    <scope>NUCLEOTIDE SEQUENCE</scope>
    <source>
        <strain evidence="8">MSW5</strain>
    </source>
</reference>
<evidence type="ECO:0000256" key="2">
    <source>
        <dbReference type="ARBA" id="ARBA00022475"/>
    </source>
</evidence>
<keyword evidence="3" id="KW-0808">Transferase</keyword>
<feature type="transmembrane region" description="Helical" evidence="7">
    <location>
        <begin position="85"/>
        <end position="104"/>
    </location>
</feature>
<sequence>MNLFNFSIELGFALPLLTFITALAISYKCYPIIIKVSNLKNLMAEPNQRDVHSTKTPNLGGIGLFIAIYIVIIFLGSYLEFNFLLNLLGAIMAMFFIGLVDDLVGMRPKSKLIGQIVVAFSVILLTNLRIVSLYGLIGIYELPYTVSVGLTVMFFITIINAYNLIDGVDGLAGSFAITANLFFAVFFYFTANYFMCFLSIGVIGALISFLIFNFSNKNKIFMGDTGSMVLGFLLSYQALHILSLDLNENFSIIFSKDFIYIIALFSFPLIDTIRVFFMRIKEGKSPFTADNNHIHHNLLKNGFKHWEISAIASFFTIGVVFLVFLFNKFEINIMTSILALAWLIAATTVKNLNLPFRSFKIYKRSFN</sequence>
<feature type="transmembrane region" description="Helical" evidence="7">
    <location>
        <begin position="197"/>
        <end position="215"/>
    </location>
</feature>
<feature type="transmembrane region" description="Helical" evidence="7">
    <location>
        <begin position="116"/>
        <end position="140"/>
    </location>
</feature>
<feature type="transmembrane region" description="Helical" evidence="7">
    <location>
        <begin position="146"/>
        <end position="165"/>
    </location>
</feature>
<evidence type="ECO:0000256" key="5">
    <source>
        <dbReference type="ARBA" id="ARBA00022989"/>
    </source>
</evidence>
<gene>
    <name evidence="8" type="ORF">N5A56_004250</name>
</gene>
<dbReference type="RefSeq" id="WP_265726237.1">
    <property type="nucleotide sequence ID" value="NZ_JAOSLC020000002.1"/>
</dbReference>
<comment type="caution">
    <text evidence="8">The sequence shown here is derived from an EMBL/GenBank/DDBJ whole genome shotgun (WGS) entry which is preliminary data.</text>
</comment>
<dbReference type="InterPro" id="IPR000715">
    <property type="entry name" value="Glycosyl_transferase_4"/>
</dbReference>
<dbReference type="InterPro" id="IPR018480">
    <property type="entry name" value="PNAcMuramoyl-5peptid_Trfase_CS"/>
</dbReference>
<dbReference type="PANTHER" id="PTHR22926:SF3">
    <property type="entry name" value="UNDECAPRENYL-PHOSPHATE ALPHA-N-ACETYLGLUCOSAMINYL 1-PHOSPHATE TRANSFERASE"/>
    <property type="match status" value="1"/>
</dbReference>
<feature type="transmembrane region" description="Helical" evidence="7">
    <location>
        <begin position="333"/>
        <end position="354"/>
    </location>
</feature>
<evidence type="ECO:0000313" key="8">
    <source>
        <dbReference type="EMBL" id="MDD7913671.1"/>
    </source>
</evidence>